<comment type="caution">
    <text evidence="2">The sequence shown here is derived from an EMBL/GenBank/DDBJ whole genome shotgun (WGS) entry which is preliminary data.</text>
</comment>
<dbReference type="GO" id="GO:0006529">
    <property type="term" value="P:asparagine biosynthetic process"/>
    <property type="evidence" value="ECO:0007669"/>
    <property type="project" value="InterPro"/>
</dbReference>
<gene>
    <name evidence="2" type="ORF">HDA42_003127</name>
</gene>
<dbReference type="GeneID" id="93981676"/>
<dbReference type="RefSeq" id="WP_182775826.1">
    <property type="nucleotide sequence ID" value="NZ_BAAAHW010000023.1"/>
</dbReference>
<evidence type="ECO:0000313" key="3">
    <source>
        <dbReference type="Proteomes" id="UP000577386"/>
    </source>
</evidence>
<evidence type="ECO:0000259" key="1">
    <source>
        <dbReference type="Pfam" id="PF00733"/>
    </source>
</evidence>
<proteinExistence type="predicted"/>
<dbReference type="SUPFAM" id="SSF52402">
    <property type="entry name" value="Adenine nucleotide alpha hydrolases-like"/>
    <property type="match status" value="1"/>
</dbReference>
<dbReference type="Gene3D" id="3.40.50.620">
    <property type="entry name" value="HUPs"/>
    <property type="match status" value="2"/>
</dbReference>
<protein>
    <submittedName>
        <fullName evidence="2">Asparagine synthase (Glutamine-hydrolyzing)</fullName>
        <ecNumber evidence="2">6.3.5.4</ecNumber>
    </submittedName>
</protein>
<dbReference type="Proteomes" id="UP000577386">
    <property type="component" value="Unassembled WGS sequence"/>
</dbReference>
<accession>A0A7W3NNS5</accession>
<organism evidence="2 3">
    <name type="scientific">Streptomyces murinus</name>
    <dbReference type="NCBI Taxonomy" id="33900"/>
    <lineage>
        <taxon>Bacteria</taxon>
        <taxon>Bacillati</taxon>
        <taxon>Actinomycetota</taxon>
        <taxon>Actinomycetes</taxon>
        <taxon>Kitasatosporales</taxon>
        <taxon>Streptomycetaceae</taxon>
        <taxon>Streptomyces</taxon>
    </lineage>
</organism>
<keyword evidence="2" id="KW-0436">Ligase</keyword>
<dbReference type="NCBIfam" id="NF033561">
    <property type="entry name" value="macrolact_Ik_Al"/>
    <property type="match status" value="1"/>
</dbReference>
<dbReference type="SUPFAM" id="SSF56235">
    <property type="entry name" value="N-terminal nucleophile aminohydrolases (Ntn hydrolases)"/>
    <property type="match status" value="1"/>
</dbReference>
<sequence length="609" mass="65112">MIFGGFNTTPGVCLPRPIGSTPLAAASSSWRLGDGPAHVLTDIDGRRRVLVLGWCGASAVEFSHLADGALPADAAWRWPGTYSIVEEADDGAVVVYTDPAAAYPVYAARWDGGWAWSTSARLLASLTGAAIDTGRLACAVLLPSVPALAGGRTFFCGVHQLPPGARVELPAHATAWEATTVWRPEPVFGELPHVRLRDALESAVALRAGASELSSDLSGGLDSTSITVLAATALLAGQRLDAVTVHPDGNLGGADLRHARLAADRYPCRIAHHLLPLTDRHLPYTRITDVSASDEPAPSTLTHARLIHQLNWMRAELGIRTHLTGDGGDSVLFQPPAHLADLIRHRRPSRAMAEAFGWARLRHVPVGPLLREAVRLMRTTRHRALDLLAAQAGTAAGRNDHGRVTWFPLLPLPSWAEPQARRLLAEAAQRAAAEPDPLPGLDFAVRVLVDEIREVARTAVADARLAAVHGIDLHNPFLDPVVVDAVLTCPIDRRPALYAYKPHLARAMADLLPPQTTARTTKGSFDADHYTGMRANLNGLSALADGYLAALGLIHPGSFRQHLAQAAAGLPMPLATLEQALAAEAWLIAHHRDPAPGWVRTPVRSKPRA</sequence>
<evidence type="ECO:0000313" key="2">
    <source>
        <dbReference type="EMBL" id="MBA9053949.1"/>
    </source>
</evidence>
<keyword evidence="3" id="KW-1185">Reference proteome</keyword>
<dbReference type="EC" id="6.3.5.4" evidence="2"/>
<dbReference type="AlphaFoldDB" id="A0A7W3NNS5"/>
<name>A0A7W3NNS5_STRMR</name>
<reference evidence="2 3" key="1">
    <citation type="submission" date="2020-08" db="EMBL/GenBank/DDBJ databases">
        <title>Sequencing the genomes of 1000 actinobacteria strains.</title>
        <authorList>
            <person name="Klenk H.-P."/>
        </authorList>
    </citation>
    <scope>NUCLEOTIDE SEQUENCE [LARGE SCALE GENOMIC DNA]</scope>
    <source>
        <strain evidence="2 3">DSM 41827</strain>
    </source>
</reference>
<dbReference type="InterPro" id="IPR001962">
    <property type="entry name" value="Asn_synthase"/>
</dbReference>
<feature type="domain" description="Asparagine synthetase" evidence="1">
    <location>
        <begin position="196"/>
        <end position="587"/>
    </location>
</feature>
<dbReference type="InterPro" id="IPR029055">
    <property type="entry name" value="Ntn_hydrolases_N"/>
</dbReference>
<dbReference type="InterPro" id="IPR014729">
    <property type="entry name" value="Rossmann-like_a/b/a_fold"/>
</dbReference>
<dbReference type="GO" id="GO:0004066">
    <property type="term" value="F:asparagine synthase (glutamine-hydrolyzing) activity"/>
    <property type="evidence" value="ECO:0007669"/>
    <property type="project" value="UniProtKB-EC"/>
</dbReference>
<dbReference type="Pfam" id="PF00733">
    <property type="entry name" value="Asn_synthase"/>
    <property type="match status" value="1"/>
</dbReference>
<dbReference type="Gene3D" id="3.60.20.10">
    <property type="entry name" value="Glutamine Phosphoribosylpyrophosphate, subunit 1, domain 1"/>
    <property type="match status" value="1"/>
</dbReference>
<dbReference type="EMBL" id="JACJIJ010000002">
    <property type="protein sequence ID" value="MBA9053949.1"/>
    <property type="molecule type" value="Genomic_DNA"/>
</dbReference>